<evidence type="ECO:0000313" key="5">
    <source>
        <dbReference type="Proteomes" id="UP001174909"/>
    </source>
</evidence>
<protein>
    <recommendedName>
        <fullName evidence="1">ATP-dependent DNA helicase</fullName>
        <ecNumber evidence="1">5.6.2.3</ecNumber>
    </recommendedName>
</protein>
<feature type="region of interest" description="Disordered" evidence="2">
    <location>
        <begin position="217"/>
        <end position="240"/>
    </location>
</feature>
<feature type="domain" description="DNA helicase Pif1-like DEAD-box helicase" evidence="3">
    <location>
        <begin position="303"/>
        <end position="513"/>
    </location>
</feature>
<evidence type="ECO:0000256" key="1">
    <source>
        <dbReference type="RuleBase" id="RU363044"/>
    </source>
</evidence>
<keyword evidence="5" id="KW-1185">Reference proteome</keyword>
<accession>A0AA35WS52</accession>
<dbReference type="Gene3D" id="3.40.50.300">
    <property type="entry name" value="P-loop containing nucleotide triphosphate hydrolases"/>
    <property type="match status" value="1"/>
</dbReference>
<dbReference type="GO" id="GO:0005524">
    <property type="term" value="F:ATP binding"/>
    <property type="evidence" value="ECO:0007669"/>
    <property type="project" value="UniProtKB-KW"/>
</dbReference>
<dbReference type="InterPro" id="IPR010285">
    <property type="entry name" value="DNA_helicase_pif1-like_DEAD"/>
</dbReference>
<dbReference type="EC" id="5.6.2.3" evidence="1"/>
<keyword evidence="1" id="KW-0378">Hydrolase</keyword>
<dbReference type="GO" id="GO:0006310">
    <property type="term" value="P:DNA recombination"/>
    <property type="evidence" value="ECO:0007669"/>
    <property type="project" value="UniProtKB-KW"/>
</dbReference>
<dbReference type="GO" id="GO:0006281">
    <property type="term" value="P:DNA repair"/>
    <property type="evidence" value="ECO:0007669"/>
    <property type="project" value="UniProtKB-KW"/>
</dbReference>
<gene>
    <name evidence="4" type="ORF">GBAR_LOCUS15492</name>
</gene>
<sequence>MMPFVVEGRGKDNVVPVRLPSRERLGFLNADGTGKGTHRRGGNGYAEIKTRELLPSPARREGPACNRYAGRIILSLDGSRAVQDRLDEGQHATAVSIVDHYMGRPDSPHSPHFNPMTLLEFSRQYSMPKTLGAGPTPRSRRIVVIPPPYVSPDPAGEKYEQYCRQSLMQHKPFRQIDDLLSGYDSYSNAYAAFLQSGQIPPCLEDDMYRLLQHLHTNEDESEETEEQEEQRTTSPPSRATEEWMLICRQNADMQPSMDTQEDIDWTLAAQSYPNIDEAPSFIAQQRQAAGQHIFTTTADSANLQGKQQRVYTIVQQHNSANSPQPLRMIVSGTAGTGKSYLIHCLRLLLQHQLMVAAPTGVAAFNIDGSTLHSLLSLPTRGEFKDLEGERLTKLQQAFSEVKYLIIDEMSMVGRKTFSQVDRRLRQAFPHNSQEVFGGCSCLPFGDFGQLPPVMDLPLYTTDSRSELSDQGRAAYQTFQLAEVLDQVMRQAGQDPEQVKFRDVLLRLRDAKVRVADWNHLMTRTPTRVQDLSPFSTSLHLIPTVEAVVEYKGRSYL</sequence>
<reference evidence="4" key="1">
    <citation type="submission" date="2023-03" db="EMBL/GenBank/DDBJ databases">
        <authorList>
            <person name="Steffen K."/>
            <person name="Cardenas P."/>
        </authorList>
    </citation>
    <scope>NUCLEOTIDE SEQUENCE</scope>
</reference>
<dbReference type="EMBL" id="CASHTH010002256">
    <property type="protein sequence ID" value="CAI8027071.1"/>
    <property type="molecule type" value="Genomic_DNA"/>
</dbReference>
<proteinExistence type="inferred from homology"/>
<dbReference type="SUPFAM" id="SSF52540">
    <property type="entry name" value="P-loop containing nucleoside triphosphate hydrolases"/>
    <property type="match status" value="1"/>
</dbReference>
<keyword evidence="1" id="KW-0234">DNA repair</keyword>
<feature type="region of interest" description="Disordered" evidence="2">
    <location>
        <begin position="129"/>
        <end position="149"/>
    </location>
</feature>
<comment type="similarity">
    <text evidence="1">Belongs to the helicase family.</text>
</comment>
<evidence type="ECO:0000259" key="3">
    <source>
        <dbReference type="Pfam" id="PF05970"/>
    </source>
</evidence>
<dbReference type="InterPro" id="IPR027417">
    <property type="entry name" value="P-loop_NTPase"/>
</dbReference>
<organism evidence="4 5">
    <name type="scientific">Geodia barretti</name>
    <name type="common">Barrett's horny sponge</name>
    <dbReference type="NCBI Taxonomy" id="519541"/>
    <lineage>
        <taxon>Eukaryota</taxon>
        <taxon>Metazoa</taxon>
        <taxon>Porifera</taxon>
        <taxon>Demospongiae</taxon>
        <taxon>Heteroscleromorpha</taxon>
        <taxon>Tetractinellida</taxon>
        <taxon>Astrophorina</taxon>
        <taxon>Geodiidae</taxon>
        <taxon>Geodia</taxon>
    </lineage>
</organism>
<keyword evidence="1" id="KW-0227">DNA damage</keyword>
<keyword evidence="1" id="KW-0547">Nucleotide-binding</keyword>
<dbReference type="GO" id="GO:0000723">
    <property type="term" value="P:telomere maintenance"/>
    <property type="evidence" value="ECO:0007669"/>
    <property type="project" value="InterPro"/>
</dbReference>
<comment type="caution">
    <text evidence="4">The sequence shown here is derived from an EMBL/GenBank/DDBJ whole genome shotgun (WGS) entry which is preliminary data.</text>
</comment>
<dbReference type="PANTHER" id="PTHR47642:SF5">
    <property type="entry name" value="ATP-DEPENDENT DNA HELICASE"/>
    <property type="match status" value="1"/>
</dbReference>
<dbReference type="GO" id="GO:0043139">
    <property type="term" value="F:5'-3' DNA helicase activity"/>
    <property type="evidence" value="ECO:0007669"/>
    <property type="project" value="UniProtKB-EC"/>
</dbReference>
<dbReference type="AlphaFoldDB" id="A0AA35WS52"/>
<dbReference type="InterPro" id="IPR051055">
    <property type="entry name" value="PIF1_helicase"/>
</dbReference>
<name>A0AA35WS52_GEOBA</name>
<dbReference type="PANTHER" id="PTHR47642">
    <property type="entry name" value="ATP-DEPENDENT DNA HELICASE"/>
    <property type="match status" value="1"/>
</dbReference>
<keyword evidence="1" id="KW-0067">ATP-binding</keyword>
<dbReference type="GO" id="GO:0016787">
    <property type="term" value="F:hydrolase activity"/>
    <property type="evidence" value="ECO:0007669"/>
    <property type="project" value="UniProtKB-KW"/>
</dbReference>
<dbReference type="Pfam" id="PF05970">
    <property type="entry name" value="PIF1"/>
    <property type="match status" value="1"/>
</dbReference>
<evidence type="ECO:0000313" key="4">
    <source>
        <dbReference type="EMBL" id="CAI8027071.1"/>
    </source>
</evidence>
<comment type="catalytic activity">
    <reaction evidence="1">
        <text>ATP + H2O = ADP + phosphate + H(+)</text>
        <dbReference type="Rhea" id="RHEA:13065"/>
        <dbReference type="ChEBI" id="CHEBI:15377"/>
        <dbReference type="ChEBI" id="CHEBI:15378"/>
        <dbReference type="ChEBI" id="CHEBI:30616"/>
        <dbReference type="ChEBI" id="CHEBI:43474"/>
        <dbReference type="ChEBI" id="CHEBI:456216"/>
        <dbReference type="EC" id="5.6.2.3"/>
    </reaction>
</comment>
<comment type="cofactor">
    <cofactor evidence="1">
        <name>Mg(2+)</name>
        <dbReference type="ChEBI" id="CHEBI:18420"/>
    </cofactor>
</comment>
<keyword evidence="1" id="KW-0233">DNA recombination</keyword>
<evidence type="ECO:0000256" key="2">
    <source>
        <dbReference type="SAM" id="MobiDB-lite"/>
    </source>
</evidence>
<dbReference type="Proteomes" id="UP001174909">
    <property type="component" value="Unassembled WGS sequence"/>
</dbReference>
<feature type="compositionally biased region" description="Acidic residues" evidence="2">
    <location>
        <begin position="219"/>
        <end position="228"/>
    </location>
</feature>
<keyword evidence="1 4" id="KW-0347">Helicase</keyword>